<dbReference type="EMBL" id="MZ326859">
    <property type="protein sequence ID" value="QYW02009.1"/>
    <property type="molecule type" value="Genomic_DNA"/>
</dbReference>
<organism evidence="1 2">
    <name type="scientific">Stenotrophomonas phage Siara</name>
    <dbReference type="NCBI Taxonomy" id="2859658"/>
    <lineage>
        <taxon>Viruses</taxon>
        <taxon>Duplodnaviria</taxon>
        <taxon>Heunggongvirae</taxon>
        <taxon>Uroviricota</taxon>
        <taxon>Caudoviricetes</taxon>
        <taxon>Beaumontvirinae</taxon>
        <taxon>Siaravirus</taxon>
        <taxon>Siaravirus siara</taxon>
    </lineage>
</organism>
<keyword evidence="2" id="KW-1185">Reference proteome</keyword>
<evidence type="ECO:0000313" key="2">
    <source>
        <dbReference type="Proteomes" id="UP000827319"/>
    </source>
</evidence>
<dbReference type="Proteomes" id="UP000827319">
    <property type="component" value="Segment"/>
</dbReference>
<proteinExistence type="predicted"/>
<protein>
    <submittedName>
        <fullName evidence="1">Uncharacterized protein</fullName>
    </submittedName>
</protein>
<evidence type="ECO:0000313" key="1">
    <source>
        <dbReference type="EMBL" id="QYW02009.1"/>
    </source>
</evidence>
<sequence length="82" mass="8788">MAYIVTVSVDKGADYLPQTRHTTHKSVGEVALIVSTVALCAGFAESEANMTAAEMKGTLAKKYCVRWGWKHSGNSVTVEKVG</sequence>
<gene>
    <name evidence="1" type="ORF">CPT_Siara_006</name>
</gene>
<reference evidence="1" key="1">
    <citation type="submission" date="2021-06" db="EMBL/GenBank/DDBJ databases">
        <title>Complete genome sequence of Stenotrophomonas maltophilia phage Siara.</title>
        <authorList>
            <person name="Marmion J."/>
            <person name="Tate N."/>
            <person name="Clark J."/>
            <person name="Le T."/>
            <person name="Liu M."/>
            <person name="Burrowes B."/>
            <person name="Gill J."/>
        </authorList>
    </citation>
    <scope>NUCLEOTIDE SEQUENCE</scope>
</reference>
<name>A0AAE7WML4_9CAUD</name>
<accession>A0AAE7WML4</accession>